<organism evidence="1 2">
    <name type="scientific">Candidatus Zambryskibacteria bacterium RIFCSPHIGHO2_01_FULL_46_30</name>
    <dbReference type="NCBI Taxonomy" id="1802739"/>
    <lineage>
        <taxon>Bacteria</taxon>
        <taxon>Candidatus Zambryskiibacteriota</taxon>
    </lineage>
</organism>
<dbReference type="AlphaFoldDB" id="A0A1G2T5T9"/>
<evidence type="ECO:0000313" key="2">
    <source>
        <dbReference type="Proteomes" id="UP000177746"/>
    </source>
</evidence>
<evidence type="ECO:0008006" key="3">
    <source>
        <dbReference type="Google" id="ProtNLM"/>
    </source>
</evidence>
<accession>A0A1G2T5T9</accession>
<dbReference type="Gene3D" id="1.10.20.60">
    <property type="entry name" value="Glu-tRNAGln amidotransferase C subunit, N-terminal domain"/>
    <property type="match status" value="1"/>
</dbReference>
<dbReference type="EMBL" id="MHVI01000005">
    <property type="protein sequence ID" value="OHA92512.1"/>
    <property type="molecule type" value="Genomic_DNA"/>
</dbReference>
<gene>
    <name evidence="1" type="ORF">A2665_02655</name>
</gene>
<dbReference type="InterPro" id="IPR003837">
    <property type="entry name" value="GatC"/>
</dbReference>
<evidence type="ECO:0000313" key="1">
    <source>
        <dbReference type="EMBL" id="OHA92512.1"/>
    </source>
</evidence>
<dbReference type="Proteomes" id="UP000177746">
    <property type="component" value="Unassembled WGS sequence"/>
</dbReference>
<comment type="caution">
    <text evidence="1">The sequence shown here is derived from an EMBL/GenBank/DDBJ whole genome shotgun (WGS) entry which is preliminary data.</text>
</comment>
<protein>
    <recommendedName>
        <fullName evidence="3">Aspartyl/glutamyl-tRNA(Asn/Gln) amidotransferase subunit C</fullName>
    </recommendedName>
</protein>
<dbReference type="NCBIfam" id="TIGR00135">
    <property type="entry name" value="gatC"/>
    <property type="match status" value="1"/>
</dbReference>
<name>A0A1G2T5T9_9BACT</name>
<proteinExistence type="predicted"/>
<dbReference type="Pfam" id="PF02686">
    <property type="entry name" value="GatC"/>
    <property type="match status" value="1"/>
</dbReference>
<reference evidence="1 2" key="1">
    <citation type="journal article" date="2016" name="Nat. Commun.">
        <title>Thousands of microbial genomes shed light on interconnected biogeochemical processes in an aquifer system.</title>
        <authorList>
            <person name="Anantharaman K."/>
            <person name="Brown C.T."/>
            <person name="Hug L.A."/>
            <person name="Sharon I."/>
            <person name="Castelle C.J."/>
            <person name="Probst A.J."/>
            <person name="Thomas B.C."/>
            <person name="Singh A."/>
            <person name="Wilkins M.J."/>
            <person name="Karaoz U."/>
            <person name="Brodie E.L."/>
            <person name="Williams K.H."/>
            <person name="Hubbard S.S."/>
            <person name="Banfield J.F."/>
        </authorList>
    </citation>
    <scope>NUCLEOTIDE SEQUENCE [LARGE SCALE GENOMIC DNA]</scope>
</reference>
<sequence length="93" mass="10543">MDKEEVLNLAKLARVELKDGEAESLSCEFDSILNYVGEVKKVGKLDKLNKEESTIRNVMRKDGKPHEPGLYTQKILAQAPVREGDYIKVKKIL</sequence>
<dbReference type="InterPro" id="IPR036113">
    <property type="entry name" value="Asp/Glu-ADT_sf_sub_c"/>
</dbReference>
<dbReference type="GO" id="GO:0006450">
    <property type="term" value="P:regulation of translational fidelity"/>
    <property type="evidence" value="ECO:0007669"/>
    <property type="project" value="InterPro"/>
</dbReference>
<dbReference type="SUPFAM" id="SSF141000">
    <property type="entry name" value="Glu-tRNAGln amidotransferase C subunit"/>
    <property type="match status" value="1"/>
</dbReference>